<dbReference type="EMBL" id="KN847323">
    <property type="protein sequence ID" value="KIW49149.1"/>
    <property type="molecule type" value="Genomic_DNA"/>
</dbReference>
<reference evidence="3 4" key="1">
    <citation type="submission" date="2015-01" db="EMBL/GenBank/DDBJ databases">
        <title>The Genome Sequence of Exophiala xenobiotica CBS118157.</title>
        <authorList>
            <consortium name="The Broad Institute Genomics Platform"/>
            <person name="Cuomo C."/>
            <person name="de Hoog S."/>
            <person name="Gorbushina A."/>
            <person name="Stielow B."/>
            <person name="Teixiera M."/>
            <person name="Abouelleil A."/>
            <person name="Chapman S.B."/>
            <person name="Priest M."/>
            <person name="Young S.K."/>
            <person name="Wortman J."/>
            <person name="Nusbaum C."/>
            <person name="Birren B."/>
        </authorList>
    </citation>
    <scope>NUCLEOTIDE SEQUENCE [LARGE SCALE GENOMIC DNA]</scope>
    <source>
        <strain evidence="3 4">CBS 118157</strain>
    </source>
</reference>
<dbReference type="GeneID" id="25332761"/>
<organism evidence="3 4">
    <name type="scientific">Exophiala xenobiotica</name>
    <dbReference type="NCBI Taxonomy" id="348802"/>
    <lineage>
        <taxon>Eukaryota</taxon>
        <taxon>Fungi</taxon>
        <taxon>Dikarya</taxon>
        <taxon>Ascomycota</taxon>
        <taxon>Pezizomycotina</taxon>
        <taxon>Eurotiomycetes</taxon>
        <taxon>Chaetothyriomycetidae</taxon>
        <taxon>Chaetothyriales</taxon>
        <taxon>Herpotrichiellaceae</taxon>
        <taxon>Exophiala</taxon>
    </lineage>
</organism>
<dbReference type="InterPro" id="IPR027417">
    <property type="entry name" value="P-loop_NTPase"/>
</dbReference>
<gene>
    <name evidence="3" type="ORF">PV05_10853</name>
</gene>
<accession>A0A0D2EMQ9</accession>
<dbReference type="PANTHER" id="PTHR10039:SF5">
    <property type="entry name" value="NACHT DOMAIN-CONTAINING PROTEIN"/>
    <property type="match status" value="1"/>
</dbReference>
<dbReference type="RefSeq" id="XP_013309733.1">
    <property type="nucleotide sequence ID" value="XM_013454279.1"/>
</dbReference>
<dbReference type="HOGENOM" id="CLU_413335_0_0_1"/>
<keyword evidence="1" id="KW-0677">Repeat</keyword>
<dbReference type="Gene3D" id="3.40.50.300">
    <property type="entry name" value="P-loop containing nucleotide triphosphate hydrolases"/>
    <property type="match status" value="1"/>
</dbReference>
<dbReference type="SUPFAM" id="SSF52540">
    <property type="entry name" value="P-loop containing nucleoside triphosphate hydrolases"/>
    <property type="match status" value="1"/>
</dbReference>
<sequence length="664" mass="74578">MASSGPPTYRLRRIPPRITGQGLSLERFLCQVIPGLSLQQLHIASLAPTPDDHRKPPSQTATLQIFDPVPPSITFDCNGECTVGIPGESRPLVFDTHFLGFTPLNAVDSGKHAFDLVALSGLASYPFGSWKKHVTNPASQQPTFMWLRDQLSHDFPDTRIMIYGYDTKLLKSESFQTIDDLALSFIAKLRSIGKTQTFTKPLVIFAPSLGGLLIKRALCLLAGSGESETFMLGQIRLVVLFGVPSAGMKVEHLLPMVDGQPNQFLVHCSAEDDPHEFLQGLSDSFYGLTRLRQIRVISAYETERTRTAKEISPGDWRRAGEYVILVPRESAIQKGSRPEDVLPIDRDHSSMVKFTQEDVHYASIKTFLLDVRASECISSDSRSKSNMAAKGVSSQEIRMQSDQADESTVIEDGLTSLEFAGMRYREDHITTVQGGSYAWLSDRAVGLRSWFLSDDRIYWIQGKPGSGKSTLMRYLSRNLDRIFMNDASKHFEYLWFFFYARGSYLQKSFEGLLRSVLYQLGQANPLIAQIIGDQCKAKDPGMRNTWTDGELMSIFELVREQITVERPVVLFLDALDEFNGYPETIADFLSSLSSNTGHTKSLDIRICFSSRPWDVFVERFDKCCGIRLQDWSRADIVRYADVRIQKILDPAPLDSPTNLIEKGS</sequence>
<evidence type="ECO:0000259" key="2">
    <source>
        <dbReference type="Pfam" id="PF24883"/>
    </source>
</evidence>
<feature type="domain" description="Nephrocystin 3-like N-terminal" evidence="2">
    <location>
        <begin position="437"/>
        <end position="611"/>
    </location>
</feature>
<dbReference type="PANTHER" id="PTHR10039">
    <property type="entry name" value="AMELOGENIN"/>
    <property type="match status" value="1"/>
</dbReference>
<name>A0A0D2EMQ9_9EURO</name>
<dbReference type="Pfam" id="PF24883">
    <property type="entry name" value="NPHP3_N"/>
    <property type="match status" value="1"/>
</dbReference>
<dbReference type="InterPro" id="IPR056884">
    <property type="entry name" value="NPHP3-like_N"/>
</dbReference>
<proteinExistence type="predicted"/>
<evidence type="ECO:0000313" key="4">
    <source>
        <dbReference type="Proteomes" id="UP000054342"/>
    </source>
</evidence>
<evidence type="ECO:0000313" key="3">
    <source>
        <dbReference type="EMBL" id="KIW49149.1"/>
    </source>
</evidence>
<evidence type="ECO:0000256" key="1">
    <source>
        <dbReference type="ARBA" id="ARBA00022737"/>
    </source>
</evidence>
<dbReference type="AlphaFoldDB" id="A0A0D2EMQ9"/>
<keyword evidence="4" id="KW-1185">Reference proteome</keyword>
<dbReference type="OrthoDB" id="1658288at2759"/>
<dbReference type="Proteomes" id="UP000054342">
    <property type="component" value="Unassembled WGS sequence"/>
</dbReference>
<protein>
    <recommendedName>
        <fullName evidence="2">Nephrocystin 3-like N-terminal domain-containing protein</fullName>
    </recommendedName>
</protein>